<dbReference type="PROSITE" id="PS51846">
    <property type="entry name" value="CNNM"/>
    <property type="match status" value="1"/>
</dbReference>
<dbReference type="Pfam" id="PF03471">
    <property type="entry name" value="CorC_HlyC"/>
    <property type="match status" value="1"/>
</dbReference>
<dbReference type="SUPFAM" id="SSF54631">
    <property type="entry name" value="CBS-domain pair"/>
    <property type="match status" value="1"/>
</dbReference>
<accession>C0K042</accession>
<evidence type="ECO:0000256" key="8">
    <source>
        <dbReference type="ARBA" id="ARBA00023136"/>
    </source>
</evidence>
<reference evidence="14" key="1">
    <citation type="submission" date="2008-11" db="EMBL/GenBank/DDBJ databases">
        <title>Isolation and characterization of a fructose-1,6-bisphosphatase in Bacteroides sp. from a rumen metagenomic library.</title>
        <authorList>
            <person name="Wang J."/>
            <person name="Liu K."/>
            <person name="Zhao S."/>
            <person name="Bu D."/>
            <person name="Li D."/>
            <person name="Yu P."/>
            <person name="Wei H."/>
            <person name="Zhou L."/>
        </authorList>
    </citation>
    <scope>NUCLEOTIDE SEQUENCE</scope>
</reference>
<evidence type="ECO:0000256" key="6">
    <source>
        <dbReference type="ARBA" id="ARBA00022989"/>
    </source>
</evidence>
<organism evidence="14">
    <name type="scientific">uncultured bacterium 34R1</name>
    <dbReference type="NCBI Taxonomy" id="581113"/>
    <lineage>
        <taxon>Bacteria</taxon>
        <taxon>environmental samples</taxon>
    </lineage>
</organism>
<evidence type="ECO:0000256" key="9">
    <source>
        <dbReference type="PROSITE-ProRule" id="PRU00703"/>
    </source>
</evidence>
<dbReference type="InterPro" id="IPR005170">
    <property type="entry name" value="Transptr-assoc_dom"/>
</dbReference>
<dbReference type="EMBL" id="FJ529692">
    <property type="protein sequence ID" value="ACM91072.1"/>
    <property type="molecule type" value="Genomic_DNA"/>
</dbReference>
<keyword evidence="3" id="KW-1003">Cell membrane</keyword>
<feature type="transmembrane region" description="Helical" evidence="11">
    <location>
        <begin position="53"/>
        <end position="71"/>
    </location>
</feature>
<dbReference type="InterPro" id="IPR016169">
    <property type="entry name" value="FAD-bd_PCMH_sub2"/>
</dbReference>
<evidence type="ECO:0000259" key="13">
    <source>
        <dbReference type="PROSITE" id="PS51846"/>
    </source>
</evidence>
<comment type="similarity">
    <text evidence="2">Belongs to the UPF0053 family.</text>
</comment>
<keyword evidence="7 9" id="KW-0129">CBS domain</keyword>
<dbReference type="InterPro" id="IPR046342">
    <property type="entry name" value="CBS_dom_sf"/>
</dbReference>
<feature type="domain" description="CBS" evidence="12">
    <location>
        <begin position="196"/>
        <end position="253"/>
    </location>
</feature>
<proteinExistence type="inferred from homology"/>
<dbReference type="PROSITE" id="PS51371">
    <property type="entry name" value="CBS"/>
    <property type="match status" value="2"/>
</dbReference>
<evidence type="ECO:0000256" key="1">
    <source>
        <dbReference type="ARBA" id="ARBA00004651"/>
    </source>
</evidence>
<comment type="subcellular location">
    <subcellularLocation>
        <location evidence="1">Cell membrane</location>
        <topology evidence="1">Multi-pass membrane protein</topology>
    </subcellularLocation>
</comment>
<dbReference type="Pfam" id="PF01595">
    <property type="entry name" value="CNNM"/>
    <property type="match status" value="1"/>
</dbReference>
<name>C0K042_9BACT</name>
<dbReference type="InterPro" id="IPR002550">
    <property type="entry name" value="CNNM"/>
</dbReference>
<dbReference type="PANTHER" id="PTHR22777">
    <property type="entry name" value="HEMOLYSIN-RELATED"/>
    <property type="match status" value="1"/>
</dbReference>
<dbReference type="PANTHER" id="PTHR22777:SF32">
    <property type="entry name" value="UPF0053 INNER MEMBRANE PROTEIN YFJD"/>
    <property type="match status" value="1"/>
</dbReference>
<dbReference type="GO" id="GO:0050660">
    <property type="term" value="F:flavin adenine dinucleotide binding"/>
    <property type="evidence" value="ECO:0007669"/>
    <property type="project" value="InterPro"/>
</dbReference>
<dbReference type="NCBIfam" id="TIGR03520">
    <property type="entry name" value="GldE"/>
    <property type="match status" value="1"/>
</dbReference>
<dbReference type="Gene3D" id="3.30.465.10">
    <property type="match status" value="1"/>
</dbReference>
<evidence type="ECO:0000256" key="11">
    <source>
        <dbReference type="SAM" id="Phobius"/>
    </source>
</evidence>
<dbReference type="Pfam" id="PF00571">
    <property type="entry name" value="CBS"/>
    <property type="match status" value="2"/>
</dbReference>
<dbReference type="FunFam" id="3.10.580.10:FF:000002">
    <property type="entry name" value="Magnesium/cobalt efflux protein CorC"/>
    <property type="match status" value="1"/>
</dbReference>
<dbReference type="Gene3D" id="3.10.580.10">
    <property type="entry name" value="CBS-domain"/>
    <property type="match status" value="1"/>
</dbReference>
<protein>
    <submittedName>
        <fullName evidence="14">Hemolysin-related protein</fullName>
    </submittedName>
</protein>
<feature type="domain" description="CBS" evidence="12">
    <location>
        <begin position="131"/>
        <end position="190"/>
    </location>
</feature>
<dbReference type="SUPFAM" id="SSF56176">
    <property type="entry name" value="FAD-binding/transporter-associated domain-like"/>
    <property type="match status" value="1"/>
</dbReference>
<dbReference type="InterPro" id="IPR000644">
    <property type="entry name" value="CBS_dom"/>
</dbReference>
<evidence type="ECO:0000256" key="4">
    <source>
        <dbReference type="ARBA" id="ARBA00022692"/>
    </source>
</evidence>
<evidence type="ECO:0000256" key="10">
    <source>
        <dbReference type="PROSITE-ProRule" id="PRU01193"/>
    </source>
</evidence>
<dbReference type="GO" id="GO:0005886">
    <property type="term" value="C:plasma membrane"/>
    <property type="evidence" value="ECO:0007669"/>
    <property type="project" value="UniProtKB-SubCell"/>
</dbReference>
<dbReference type="CDD" id="cd04590">
    <property type="entry name" value="CBS_pair_CorC_HlyC_assoc"/>
    <property type="match status" value="1"/>
</dbReference>
<evidence type="ECO:0000256" key="7">
    <source>
        <dbReference type="ARBA" id="ARBA00023122"/>
    </source>
</evidence>
<dbReference type="SMART" id="SM01091">
    <property type="entry name" value="CorC_HlyC"/>
    <property type="match status" value="1"/>
</dbReference>
<keyword evidence="5" id="KW-0677">Repeat</keyword>
<keyword evidence="8 10" id="KW-0472">Membrane</keyword>
<evidence type="ECO:0000313" key="14">
    <source>
        <dbReference type="EMBL" id="ACM91072.1"/>
    </source>
</evidence>
<dbReference type="InterPro" id="IPR036318">
    <property type="entry name" value="FAD-bd_PCMH-like_sf"/>
</dbReference>
<feature type="domain" description="CNNM transmembrane" evidence="13">
    <location>
        <begin position="1"/>
        <end position="115"/>
    </location>
</feature>
<evidence type="ECO:0000256" key="5">
    <source>
        <dbReference type="ARBA" id="ARBA00022737"/>
    </source>
</evidence>
<evidence type="ECO:0000256" key="3">
    <source>
        <dbReference type="ARBA" id="ARBA00022475"/>
    </source>
</evidence>
<sequence>MIVVVLTFALNQIMTIDSALLNFVLLTVILTFLILLFGEVLPKLYANSNNVRFALITQPLLSAMVVLFSPISKLVVKSTYIVRKAVSKKADDISVEDLSRALEASDLKSTDEKEMLRGILTFGDKTVSEIMRPRVDVVDLDIELGFDDVVKAVVENGYSRMPVYEENPDNIKGILYAKDLLPYIGKKDDTFKWQSLMRPAYFVPESRMIDDLLEDFRKKKIHMAVIVDEFGCTQGIATLEDVLEEIVGDIDDEYDTEEKYFTRVAENTYIFDAKTPLDDFFEATCIDENNFADHLDEAETLAGLLLSLKGDFLKEKEELKTAPCTFTVLKVKKYRIAKVKVEVKPEYVITNPE</sequence>
<dbReference type="InterPro" id="IPR019862">
    <property type="entry name" value="Motility-assoc_prot_GldE"/>
</dbReference>
<evidence type="ECO:0000256" key="2">
    <source>
        <dbReference type="ARBA" id="ARBA00006337"/>
    </source>
</evidence>
<keyword evidence="4 10" id="KW-0812">Transmembrane</keyword>
<dbReference type="InterPro" id="IPR044751">
    <property type="entry name" value="Ion_transp-like_CBS"/>
</dbReference>
<dbReference type="AlphaFoldDB" id="C0K042"/>
<evidence type="ECO:0000259" key="12">
    <source>
        <dbReference type="PROSITE" id="PS51371"/>
    </source>
</evidence>
<keyword evidence="6 10" id="KW-1133">Transmembrane helix</keyword>
<feature type="transmembrane region" description="Helical" evidence="11">
    <location>
        <begin position="20"/>
        <end position="41"/>
    </location>
</feature>